<dbReference type="EMBL" id="SMRT01000001">
    <property type="protein sequence ID" value="TDG00918.1"/>
    <property type="molecule type" value="Genomic_DNA"/>
</dbReference>
<proteinExistence type="predicted"/>
<reference evidence="1 2" key="1">
    <citation type="submission" date="2019-03" db="EMBL/GenBank/DDBJ databases">
        <title>This is whole genome sequence of Paenibacillus sp MS74 strain.</title>
        <authorList>
            <person name="Trinh H.N."/>
        </authorList>
    </citation>
    <scope>NUCLEOTIDE SEQUENCE [LARGE SCALE GENOMIC DNA]</scope>
    <source>
        <strain evidence="1 2">MS74</strain>
    </source>
</reference>
<name>A0A4R5L0B0_9BACL</name>
<keyword evidence="2" id="KW-1185">Reference proteome</keyword>
<comment type="caution">
    <text evidence="1">The sequence shown here is derived from an EMBL/GenBank/DDBJ whole genome shotgun (WGS) entry which is preliminary data.</text>
</comment>
<evidence type="ECO:0000313" key="2">
    <source>
        <dbReference type="Proteomes" id="UP000295636"/>
    </source>
</evidence>
<gene>
    <name evidence="1" type="ORF">E1757_04715</name>
</gene>
<organism evidence="1 2">
    <name type="scientific">Paenibacillus piri</name>
    <dbReference type="NCBI Taxonomy" id="2547395"/>
    <lineage>
        <taxon>Bacteria</taxon>
        <taxon>Bacillati</taxon>
        <taxon>Bacillota</taxon>
        <taxon>Bacilli</taxon>
        <taxon>Bacillales</taxon>
        <taxon>Paenibacillaceae</taxon>
        <taxon>Paenibacillus</taxon>
    </lineage>
</organism>
<protein>
    <submittedName>
        <fullName evidence="1">Uncharacterized protein</fullName>
    </submittedName>
</protein>
<sequence length="116" mass="12703">MIAAAIEKMRRVRMNKIGDEVSIIRGSICVYGQKVKVDLASLQSDASVTVHGNVQSDEIVRGYVQSNEIVRGYVTCETVWKNVDARESVQCGNVHGKVYDGGIVRCGNVQGSVHHK</sequence>
<accession>A0A4R5L0B0</accession>
<evidence type="ECO:0000313" key="1">
    <source>
        <dbReference type="EMBL" id="TDG00918.1"/>
    </source>
</evidence>
<dbReference type="RefSeq" id="WP_133225628.1">
    <property type="nucleotide sequence ID" value="NZ_SMRT01000001.1"/>
</dbReference>
<dbReference type="Proteomes" id="UP000295636">
    <property type="component" value="Unassembled WGS sequence"/>
</dbReference>
<dbReference type="AlphaFoldDB" id="A0A4R5L0B0"/>